<keyword evidence="4" id="KW-1185">Reference proteome</keyword>
<feature type="signal peptide" evidence="1">
    <location>
        <begin position="1"/>
        <end position="24"/>
    </location>
</feature>
<evidence type="ECO:0000256" key="1">
    <source>
        <dbReference type="SAM" id="SignalP"/>
    </source>
</evidence>
<dbReference type="GO" id="GO:0047974">
    <property type="term" value="F:guanosine deaminase activity"/>
    <property type="evidence" value="ECO:0007669"/>
    <property type="project" value="TreeGrafter"/>
</dbReference>
<dbReference type="SUPFAM" id="SSF53927">
    <property type="entry name" value="Cytidine deaminase-like"/>
    <property type="match status" value="1"/>
</dbReference>
<dbReference type="Proteomes" id="UP000193498">
    <property type="component" value="Unassembled WGS sequence"/>
</dbReference>
<reference evidence="3 4" key="1">
    <citation type="submission" date="2016-07" db="EMBL/GenBank/DDBJ databases">
        <title>Pervasive Adenine N6-methylation of Active Genes in Fungi.</title>
        <authorList>
            <consortium name="DOE Joint Genome Institute"/>
            <person name="Mondo S.J."/>
            <person name="Dannebaum R.O."/>
            <person name="Kuo R.C."/>
            <person name="Labutti K."/>
            <person name="Haridas S."/>
            <person name="Kuo A."/>
            <person name="Salamov A."/>
            <person name="Ahrendt S.R."/>
            <person name="Lipzen A."/>
            <person name="Sullivan W."/>
            <person name="Andreopoulos W.B."/>
            <person name="Clum A."/>
            <person name="Lindquist E."/>
            <person name="Daum C."/>
            <person name="Ramamoorthy G.K."/>
            <person name="Gryganskyi A."/>
            <person name="Culley D."/>
            <person name="Magnuson J.K."/>
            <person name="James T.Y."/>
            <person name="O'Malley M.A."/>
            <person name="Stajich J.E."/>
            <person name="Spatafora J.W."/>
            <person name="Visel A."/>
            <person name="Grigoriev I.V."/>
        </authorList>
    </citation>
    <scope>NUCLEOTIDE SEQUENCE [LARGE SCALE GENOMIC DNA]</scope>
    <source>
        <strain evidence="3 4">CBS 931.73</strain>
    </source>
</reference>
<evidence type="ECO:0000313" key="4">
    <source>
        <dbReference type="Proteomes" id="UP000193498"/>
    </source>
</evidence>
<dbReference type="EMBL" id="MCFE01000066">
    <property type="protein sequence ID" value="ORY01690.1"/>
    <property type="molecule type" value="Genomic_DNA"/>
</dbReference>
<protein>
    <submittedName>
        <fullName evidence="3">Cytidine deaminase-like protein</fullName>
    </submittedName>
</protein>
<dbReference type="InterPro" id="IPR016193">
    <property type="entry name" value="Cytidine_deaminase-like"/>
</dbReference>
<dbReference type="PROSITE" id="PS51747">
    <property type="entry name" value="CYT_DCMP_DEAMINASES_2"/>
    <property type="match status" value="1"/>
</dbReference>
<evidence type="ECO:0000313" key="3">
    <source>
        <dbReference type="EMBL" id="ORY01690.1"/>
    </source>
</evidence>
<dbReference type="CDD" id="cd01285">
    <property type="entry name" value="nucleoside_deaminase"/>
    <property type="match status" value="1"/>
</dbReference>
<dbReference type="Pfam" id="PF00383">
    <property type="entry name" value="dCMP_cyt_deam_1"/>
    <property type="match status" value="1"/>
</dbReference>
<feature type="non-terminal residue" evidence="3">
    <location>
        <position position="150"/>
    </location>
</feature>
<dbReference type="InterPro" id="IPR002125">
    <property type="entry name" value="CMP_dCMP_dom"/>
</dbReference>
<dbReference type="GO" id="GO:0006152">
    <property type="term" value="P:purine nucleoside catabolic process"/>
    <property type="evidence" value="ECO:0007669"/>
    <property type="project" value="TreeGrafter"/>
</dbReference>
<feature type="domain" description="CMP/dCMP-type deaminase" evidence="2">
    <location>
        <begin position="30"/>
        <end position="150"/>
    </location>
</feature>
<dbReference type="Gene3D" id="3.40.140.10">
    <property type="entry name" value="Cytidine Deaminase, domain 2"/>
    <property type="match status" value="1"/>
</dbReference>
<keyword evidence="1" id="KW-0732">Signal</keyword>
<dbReference type="InParanoid" id="A0A1Y1YUI2"/>
<evidence type="ECO:0000259" key="2">
    <source>
        <dbReference type="PROSITE" id="PS51747"/>
    </source>
</evidence>
<sequence length="150" mass="16077">MKLATYLLTGLALSSGSFFPLSSATEPSRAQIIENLRRAQEVALRAVGFGKHPFGAILVAADHTTVLIEQGNVNTVNHAEAVLSRIAAENFPPGYLWNTTLYTTVEPCAMCAATQYWANIGRVVFGVEESDLLAITGNNAENPTLSVPSR</sequence>
<accession>A0A1Y1YUI2</accession>
<dbReference type="OrthoDB" id="408702at2759"/>
<feature type="chain" id="PRO_5011988144" evidence="1">
    <location>
        <begin position="25"/>
        <end position="150"/>
    </location>
</feature>
<dbReference type="PANTHER" id="PTHR11079">
    <property type="entry name" value="CYTOSINE DEAMINASE FAMILY MEMBER"/>
    <property type="match status" value="1"/>
</dbReference>
<name>A0A1Y1YUI2_9FUNG</name>
<dbReference type="STRING" id="1314790.A0A1Y1YUI2"/>
<dbReference type="AlphaFoldDB" id="A0A1Y1YUI2"/>
<proteinExistence type="predicted"/>
<comment type="caution">
    <text evidence="3">The sequence shown here is derived from an EMBL/GenBank/DDBJ whole genome shotgun (WGS) entry which is preliminary data.</text>
</comment>
<gene>
    <name evidence="3" type="ORF">K493DRAFT_298243</name>
</gene>
<dbReference type="PANTHER" id="PTHR11079:SF161">
    <property type="entry name" value="CMP_DCMP-TYPE DEAMINASE DOMAIN-CONTAINING PROTEIN"/>
    <property type="match status" value="1"/>
</dbReference>
<organism evidence="3 4">
    <name type="scientific">Basidiobolus meristosporus CBS 931.73</name>
    <dbReference type="NCBI Taxonomy" id="1314790"/>
    <lineage>
        <taxon>Eukaryota</taxon>
        <taxon>Fungi</taxon>
        <taxon>Fungi incertae sedis</taxon>
        <taxon>Zoopagomycota</taxon>
        <taxon>Entomophthoromycotina</taxon>
        <taxon>Basidiobolomycetes</taxon>
        <taxon>Basidiobolales</taxon>
        <taxon>Basidiobolaceae</taxon>
        <taxon>Basidiobolus</taxon>
    </lineage>
</organism>
<dbReference type="FunCoup" id="A0A1Y1YUI2">
    <property type="interactions" value="226"/>
</dbReference>